<name>A0A6P5WX15_DURZI</name>
<sequence>MCTSKRDGGMGFRHLECFNQALLAKQGWKLLKNKDSLLFKVLSKRYFPDGNFLKAKLVWAPSLTWRSIWTAKADLLNGIEWRIGNRLMIRVWKDNWLTNNILLLLGNHAQNILGEDAKVAELIESQTRRWNRGFLE</sequence>
<dbReference type="GeneID" id="111277997"/>
<proteinExistence type="predicted"/>
<dbReference type="KEGG" id="dzi:111277997"/>
<dbReference type="Proteomes" id="UP000515121">
    <property type="component" value="Unplaced"/>
</dbReference>
<protein>
    <submittedName>
        <fullName evidence="2">Uncharacterized protein LOC111277997</fullName>
    </submittedName>
</protein>
<accession>A0A6P5WX15</accession>
<evidence type="ECO:0000313" key="1">
    <source>
        <dbReference type="Proteomes" id="UP000515121"/>
    </source>
</evidence>
<organism evidence="1 2">
    <name type="scientific">Durio zibethinus</name>
    <name type="common">Durian</name>
    <dbReference type="NCBI Taxonomy" id="66656"/>
    <lineage>
        <taxon>Eukaryota</taxon>
        <taxon>Viridiplantae</taxon>
        <taxon>Streptophyta</taxon>
        <taxon>Embryophyta</taxon>
        <taxon>Tracheophyta</taxon>
        <taxon>Spermatophyta</taxon>
        <taxon>Magnoliopsida</taxon>
        <taxon>eudicotyledons</taxon>
        <taxon>Gunneridae</taxon>
        <taxon>Pentapetalae</taxon>
        <taxon>rosids</taxon>
        <taxon>malvids</taxon>
        <taxon>Malvales</taxon>
        <taxon>Malvaceae</taxon>
        <taxon>Helicteroideae</taxon>
        <taxon>Durio</taxon>
    </lineage>
</organism>
<dbReference type="OrthoDB" id="997868at2759"/>
<evidence type="ECO:0000313" key="2">
    <source>
        <dbReference type="RefSeq" id="XP_022720172.1"/>
    </source>
</evidence>
<gene>
    <name evidence="2" type="primary">LOC111277997</name>
</gene>
<keyword evidence="1" id="KW-1185">Reference proteome</keyword>
<dbReference type="AlphaFoldDB" id="A0A6P5WX15"/>
<reference evidence="2" key="1">
    <citation type="submission" date="2025-08" db="UniProtKB">
        <authorList>
            <consortium name="RefSeq"/>
        </authorList>
    </citation>
    <scope>IDENTIFICATION</scope>
    <source>
        <tissue evidence="2">Fruit stalk</tissue>
    </source>
</reference>
<dbReference type="RefSeq" id="XP_022720172.1">
    <property type="nucleotide sequence ID" value="XM_022864437.1"/>
</dbReference>